<dbReference type="RefSeq" id="WP_148857757.1">
    <property type="nucleotide sequence ID" value="NZ_PHNJ01000004.1"/>
</dbReference>
<dbReference type="Pfam" id="PF04967">
    <property type="entry name" value="HTH_10"/>
    <property type="match status" value="1"/>
</dbReference>
<keyword evidence="5" id="KW-1185">Reference proteome</keyword>
<evidence type="ECO:0000313" key="5">
    <source>
        <dbReference type="Proteomes" id="UP000766904"/>
    </source>
</evidence>
<dbReference type="InterPro" id="IPR007050">
    <property type="entry name" value="HTH_bacterioopsin"/>
</dbReference>
<keyword evidence="2" id="KW-0804">Transcription</keyword>
<evidence type="ECO:0000313" key="4">
    <source>
        <dbReference type="EMBL" id="TYL38756.1"/>
    </source>
</evidence>
<dbReference type="EMBL" id="PHNJ01000004">
    <property type="protein sequence ID" value="TYL38756.1"/>
    <property type="molecule type" value="Genomic_DNA"/>
</dbReference>
<feature type="domain" description="HTH bat-type" evidence="3">
    <location>
        <begin position="59"/>
        <end position="109"/>
    </location>
</feature>
<evidence type="ECO:0000256" key="2">
    <source>
        <dbReference type="ARBA" id="ARBA00023163"/>
    </source>
</evidence>
<dbReference type="OrthoDB" id="27447at2157"/>
<gene>
    <name evidence="4" type="ORF">CV102_09575</name>
</gene>
<evidence type="ECO:0000259" key="3">
    <source>
        <dbReference type="Pfam" id="PF04967"/>
    </source>
</evidence>
<accession>A0A8J8Q1M7</accession>
<organism evidence="4 5">
    <name type="scientific">Natronococcus pandeyae</name>
    <dbReference type="NCBI Taxonomy" id="2055836"/>
    <lineage>
        <taxon>Archaea</taxon>
        <taxon>Methanobacteriati</taxon>
        <taxon>Methanobacteriota</taxon>
        <taxon>Stenosarchaea group</taxon>
        <taxon>Halobacteria</taxon>
        <taxon>Halobacteriales</taxon>
        <taxon>Natrialbaceae</taxon>
        <taxon>Natronococcus</taxon>
    </lineage>
</organism>
<evidence type="ECO:0000256" key="1">
    <source>
        <dbReference type="ARBA" id="ARBA00023015"/>
    </source>
</evidence>
<sequence length="125" mass="13430">MSDTSSADQLRVSMVVSDIDSTREVLSCIDDVGATVRPETLEVKDPRRGAIGVDLSDVTPKQWEALELAFDRGYYDSPRAVGLSELADDLSISKSAVSQRLRAAESTLVRAAVTATRSTVPEASE</sequence>
<proteinExistence type="predicted"/>
<dbReference type="PANTHER" id="PTHR34236">
    <property type="entry name" value="DIMETHYL SULFOXIDE REDUCTASE TRANSCRIPTIONAL ACTIVATOR"/>
    <property type="match status" value="1"/>
</dbReference>
<dbReference type="PANTHER" id="PTHR34236:SF1">
    <property type="entry name" value="DIMETHYL SULFOXIDE REDUCTASE TRANSCRIPTIONAL ACTIVATOR"/>
    <property type="match status" value="1"/>
</dbReference>
<name>A0A8J8Q1M7_9EURY</name>
<keyword evidence="1" id="KW-0805">Transcription regulation</keyword>
<comment type="caution">
    <text evidence="4">The sequence shown here is derived from an EMBL/GenBank/DDBJ whole genome shotgun (WGS) entry which is preliminary data.</text>
</comment>
<dbReference type="Proteomes" id="UP000766904">
    <property type="component" value="Unassembled WGS sequence"/>
</dbReference>
<dbReference type="AlphaFoldDB" id="A0A8J8Q1M7"/>
<reference evidence="4" key="1">
    <citation type="submission" date="2017-11" db="EMBL/GenBank/DDBJ databases">
        <authorList>
            <person name="Kajale S.C."/>
            <person name="Sharma A."/>
        </authorList>
    </citation>
    <scope>NUCLEOTIDE SEQUENCE</scope>
    <source>
        <strain evidence="4">LS1_42</strain>
    </source>
</reference>
<protein>
    <submittedName>
        <fullName evidence="4">Bacterio-opsin activator</fullName>
    </submittedName>
</protein>